<feature type="domain" description="HTH merR-type" evidence="3">
    <location>
        <begin position="1"/>
        <end position="55"/>
    </location>
</feature>
<dbReference type="eggNOG" id="COG0789">
    <property type="taxonomic scope" value="Bacteria"/>
</dbReference>
<feature type="coiled-coil region" evidence="2">
    <location>
        <begin position="70"/>
        <end position="97"/>
    </location>
</feature>
<evidence type="ECO:0000313" key="5">
    <source>
        <dbReference type="Proteomes" id="UP000003100"/>
    </source>
</evidence>
<organism evidence="4 5">
    <name type="scientific">Blautia hydrogenotrophica (strain DSM 10507 / JCM 14656 / S5a33)</name>
    <name type="common">Ruminococcus hydrogenotrophicus</name>
    <dbReference type="NCBI Taxonomy" id="476272"/>
    <lineage>
        <taxon>Bacteria</taxon>
        <taxon>Bacillati</taxon>
        <taxon>Bacillota</taxon>
        <taxon>Clostridia</taxon>
        <taxon>Lachnospirales</taxon>
        <taxon>Lachnospiraceae</taxon>
        <taxon>Blautia</taxon>
    </lineage>
</organism>
<evidence type="ECO:0000256" key="1">
    <source>
        <dbReference type="ARBA" id="ARBA00023125"/>
    </source>
</evidence>
<evidence type="ECO:0000256" key="2">
    <source>
        <dbReference type="SAM" id="Coils"/>
    </source>
</evidence>
<dbReference type="Proteomes" id="UP000003100">
    <property type="component" value="Unassembled WGS sequence"/>
</dbReference>
<gene>
    <name evidence="4" type="ORF">RUMHYD_01437</name>
</gene>
<dbReference type="eggNOG" id="COG4978">
    <property type="taxonomic scope" value="Bacteria"/>
</dbReference>
<dbReference type="SUPFAM" id="SSF55136">
    <property type="entry name" value="Probable bacterial effector-binding domain"/>
    <property type="match status" value="1"/>
</dbReference>
<accession>C0CKR7</accession>
<proteinExistence type="predicted"/>
<dbReference type="GO" id="GO:0003700">
    <property type="term" value="F:DNA-binding transcription factor activity"/>
    <property type="evidence" value="ECO:0007669"/>
    <property type="project" value="InterPro"/>
</dbReference>
<dbReference type="PANTHER" id="PTHR30204">
    <property type="entry name" value="REDOX-CYCLING DRUG-SENSING TRANSCRIPTIONAL ACTIVATOR SOXR"/>
    <property type="match status" value="1"/>
</dbReference>
<dbReference type="InterPro" id="IPR010499">
    <property type="entry name" value="AraC_E-bd"/>
</dbReference>
<dbReference type="GeneID" id="86820655"/>
<dbReference type="PANTHER" id="PTHR30204:SF97">
    <property type="entry name" value="MERR FAMILY REGULATORY PROTEIN"/>
    <property type="match status" value="1"/>
</dbReference>
<comment type="caution">
    <text evidence="4">The sequence shown here is derived from an EMBL/GenBank/DDBJ whole genome shotgun (WGS) entry which is preliminary data.</text>
</comment>
<name>C0CKR7_BLAHS</name>
<reference evidence="4 5" key="1">
    <citation type="submission" date="2009-01" db="EMBL/GenBank/DDBJ databases">
        <authorList>
            <person name="Fulton L."/>
            <person name="Clifton S."/>
            <person name="Fulton B."/>
            <person name="Xu J."/>
            <person name="Minx P."/>
            <person name="Pepin K.H."/>
            <person name="Johnson M."/>
            <person name="Bhonagiri V."/>
            <person name="Nash W.E."/>
            <person name="Mardis E.R."/>
            <person name="Wilson R.K."/>
        </authorList>
    </citation>
    <scope>NUCLEOTIDE SEQUENCE [LARGE SCALE GENOMIC DNA]</scope>
    <source>
        <strain evidence="5">DSM 10507 / JCM 14656 / S5a33</strain>
    </source>
</reference>
<dbReference type="GO" id="GO:0003677">
    <property type="term" value="F:DNA binding"/>
    <property type="evidence" value="ECO:0007669"/>
    <property type="project" value="UniProtKB-KW"/>
</dbReference>
<dbReference type="Pfam" id="PF13411">
    <property type="entry name" value="MerR_1"/>
    <property type="match status" value="1"/>
</dbReference>
<keyword evidence="5" id="KW-1185">Reference proteome</keyword>
<sequence length="256" mass="29774">MLRHYDEIGLLIPEQVDEFTGYRYYSERQLPIAGKIQALKSMGLSLNLIKEILTKYSDNTGLKNYLELQAIEQKEKIEHMRKKLNLLETTIANLDRDSDIPLFSVALKKIPAHYVISVRGIIETPDKEAELWERLAQERKKQKIQFTNPAWNIAVFHDEGFQDRNLDVEIQQAVIGKCRDSDIMKYKKVEEITAATLTFKGRYALLPQANEEIIRWIGDNCYKLNGNHFNIYHISPEMEQLEDEMVTEVCFPVSPI</sequence>
<reference evidence="4 5" key="2">
    <citation type="submission" date="2009-02" db="EMBL/GenBank/DDBJ databases">
        <title>Draft genome sequence of Blautia hydrogenotrophica DSM 10507 (Ruminococcus hydrogenotrophicus DSM 10507).</title>
        <authorList>
            <person name="Sudarsanam P."/>
            <person name="Ley R."/>
            <person name="Guruge J."/>
            <person name="Turnbaugh P.J."/>
            <person name="Mahowald M."/>
            <person name="Liep D."/>
            <person name="Gordon J."/>
        </authorList>
    </citation>
    <scope>NUCLEOTIDE SEQUENCE [LARGE SCALE GENOMIC DNA]</scope>
    <source>
        <strain evidence="5">DSM 10507 / JCM 14656 / S5a33</strain>
    </source>
</reference>
<dbReference type="InterPro" id="IPR011256">
    <property type="entry name" value="Reg_factor_effector_dom_sf"/>
</dbReference>
<evidence type="ECO:0000259" key="3">
    <source>
        <dbReference type="PROSITE" id="PS50937"/>
    </source>
</evidence>
<dbReference type="InterPro" id="IPR009061">
    <property type="entry name" value="DNA-bd_dom_put_sf"/>
</dbReference>
<dbReference type="SUPFAM" id="SSF46955">
    <property type="entry name" value="Putative DNA-binding domain"/>
    <property type="match status" value="1"/>
</dbReference>
<dbReference type="Gene3D" id="1.10.1660.10">
    <property type="match status" value="1"/>
</dbReference>
<protein>
    <recommendedName>
        <fullName evidence="3">HTH merR-type domain-containing protein</fullName>
    </recommendedName>
</protein>
<dbReference type="InterPro" id="IPR000551">
    <property type="entry name" value="MerR-type_HTH_dom"/>
</dbReference>
<dbReference type="PATRIC" id="fig|476272.21.peg.2786"/>
<dbReference type="EMBL" id="ACBZ01000071">
    <property type="protein sequence ID" value="EEG49624.1"/>
    <property type="molecule type" value="Genomic_DNA"/>
</dbReference>
<evidence type="ECO:0000313" key="4">
    <source>
        <dbReference type="EMBL" id="EEG49624.1"/>
    </source>
</evidence>
<dbReference type="SMART" id="SM00422">
    <property type="entry name" value="HTH_MERR"/>
    <property type="match status" value="1"/>
</dbReference>
<dbReference type="InterPro" id="IPR047057">
    <property type="entry name" value="MerR_fam"/>
</dbReference>
<dbReference type="SMART" id="SM00871">
    <property type="entry name" value="AraC_E_bind"/>
    <property type="match status" value="1"/>
</dbReference>
<dbReference type="PROSITE" id="PS50937">
    <property type="entry name" value="HTH_MERR_2"/>
    <property type="match status" value="1"/>
</dbReference>
<dbReference type="InterPro" id="IPR029442">
    <property type="entry name" value="GyrI-like"/>
</dbReference>
<dbReference type="HOGENOM" id="CLU_065103_2_3_9"/>
<keyword evidence="2" id="KW-0175">Coiled coil</keyword>
<dbReference type="Gene3D" id="3.20.80.10">
    <property type="entry name" value="Regulatory factor, effector binding domain"/>
    <property type="match status" value="1"/>
</dbReference>
<dbReference type="AlphaFoldDB" id="C0CKR7"/>
<keyword evidence="1" id="KW-0238">DNA-binding</keyword>
<dbReference type="Pfam" id="PF06445">
    <property type="entry name" value="GyrI-like"/>
    <property type="match status" value="1"/>
</dbReference>
<dbReference type="RefSeq" id="WP_005947554.1">
    <property type="nucleotide sequence ID" value="NZ_CP136423.1"/>
</dbReference>